<dbReference type="GeneID" id="45497941"/>
<sequence>MGKHYKYEFKLKVVQEYLNSSLGYRALAKKYEISTKSLIERWVTQYKDFGPEGLSKRLKNKVYTREFKLSVLRFRQENMLSYRETASHFKISNIAMICAWQRRFEENGILGLDNNQKGSPSKMDKKHSKAKPKSAELKESEREELERLRNENEMLKAGIAYQKKLQALTQHYETKHSRK</sequence>
<dbReference type="InterPro" id="IPR010921">
    <property type="entry name" value="Trp_repressor/repl_initiator"/>
</dbReference>
<evidence type="ECO:0000256" key="2">
    <source>
        <dbReference type="SAM" id="MobiDB-lite"/>
    </source>
</evidence>
<evidence type="ECO:0000256" key="1">
    <source>
        <dbReference type="ARBA" id="ARBA00038232"/>
    </source>
</evidence>
<comment type="similarity">
    <text evidence="1">Belongs to the IS150/IS1296 orfA family.</text>
</comment>
<gene>
    <name evidence="4" type="ORF">FEZ53_03275</name>
</gene>
<dbReference type="KEGG" id="sxl:SXYLSMQ121_1604"/>
<reference evidence="4 5" key="1">
    <citation type="submission" date="2019-05" db="EMBL/GenBank/DDBJ databases">
        <title>The metagenome of a microbial culture collection derived from dairy environment covers the genomic content of the human microbiome.</title>
        <authorList>
            <person name="Roder T."/>
            <person name="Wuthrich D."/>
            <person name="Sattari Z."/>
            <person name="Von Ah U."/>
            <person name="Bar C."/>
            <person name="Ronchi F."/>
            <person name="Macpherson A.J."/>
            <person name="Ganal-Vonarburg S.C."/>
            <person name="Bruggmann R."/>
            <person name="Vergeres G."/>
        </authorList>
    </citation>
    <scope>NUCLEOTIDE SEQUENCE [LARGE SCALE GENOMIC DNA]</scope>
    <source>
        <strain evidence="4 5">FAM 20833</strain>
    </source>
</reference>
<dbReference type="KEGG" id="sxl:SXYLSMQ121_2112"/>
<feature type="domain" description="Insertion element IS150 protein InsJ-like helix-turn-helix" evidence="3">
    <location>
        <begin position="67"/>
        <end position="120"/>
    </location>
</feature>
<dbReference type="RefSeq" id="WP_042362053.1">
    <property type="nucleotide sequence ID" value="NZ_CABIVW010000031.1"/>
</dbReference>
<protein>
    <submittedName>
        <fullName evidence="4">Transposase</fullName>
    </submittedName>
</protein>
<feature type="compositionally biased region" description="Basic and acidic residues" evidence="2">
    <location>
        <begin position="133"/>
        <end position="147"/>
    </location>
</feature>
<dbReference type="AlphaFoldDB" id="A0A5R9B757"/>
<feature type="domain" description="Insertion element IS150 protein InsJ-like helix-turn-helix" evidence="3">
    <location>
        <begin position="9"/>
        <end position="57"/>
    </location>
</feature>
<dbReference type="Gene3D" id="1.10.10.10">
    <property type="entry name" value="Winged helix-like DNA-binding domain superfamily/Winged helix DNA-binding domain"/>
    <property type="match status" value="2"/>
</dbReference>
<dbReference type="OrthoDB" id="5690222at2"/>
<proteinExistence type="inferred from homology"/>
<comment type="caution">
    <text evidence="4">The sequence shown here is derived from an EMBL/GenBank/DDBJ whole genome shotgun (WGS) entry which is preliminary data.</text>
</comment>
<dbReference type="SUPFAM" id="SSF48295">
    <property type="entry name" value="TrpR-like"/>
    <property type="match status" value="1"/>
</dbReference>
<evidence type="ECO:0000313" key="5">
    <source>
        <dbReference type="Proteomes" id="UP000307747"/>
    </source>
</evidence>
<dbReference type="InterPro" id="IPR036388">
    <property type="entry name" value="WH-like_DNA-bd_sf"/>
</dbReference>
<dbReference type="PANTHER" id="PTHR33795:SF1">
    <property type="entry name" value="INSERTION ELEMENT IS150 PROTEIN INSJ"/>
    <property type="match status" value="1"/>
</dbReference>
<evidence type="ECO:0000259" key="3">
    <source>
        <dbReference type="Pfam" id="PF13518"/>
    </source>
</evidence>
<dbReference type="InterPro" id="IPR052057">
    <property type="entry name" value="IS150/IS1296_orfA-like"/>
</dbReference>
<organism evidence="4 5">
    <name type="scientific">Staphylococcus xylosus</name>
    <dbReference type="NCBI Taxonomy" id="1288"/>
    <lineage>
        <taxon>Bacteria</taxon>
        <taxon>Bacillati</taxon>
        <taxon>Bacillota</taxon>
        <taxon>Bacilli</taxon>
        <taxon>Bacillales</taxon>
        <taxon>Staphylococcaceae</taxon>
        <taxon>Staphylococcus</taxon>
    </lineage>
</organism>
<dbReference type="KEGG" id="sxl:SXYLSMQ121_0428"/>
<dbReference type="GO" id="GO:0043565">
    <property type="term" value="F:sequence-specific DNA binding"/>
    <property type="evidence" value="ECO:0007669"/>
    <property type="project" value="InterPro"/>
</dbReference>
<dbReference type="KEGG" id="sxl:SXYLSMQ121_0443"/>
<dbReference type="EMBL" id="VBTJ01000001">
    <property type="protein sequence ID" value="TLP91313.1"/>
    <property type="molecule type" value="Genomic_DNA"/>
</dbReference>
<dbReference type="Proteomes" id="UP000307747">
    <property type="component" value="Unassembled WGS sequence"/>
</dbReference>
<dbReference type="KEGG" id="sxl:SXYLSMQ121_2286"/>
<evidence type="ECO:0000313" key="4">
    <source>
        <dbReference type="EMBL" id="TLP91313.1"/>
    </source>
</evidence>
<dbReference type="Pfam" id="PF13518">
    <property type="entry name" value="HTH_28"/>
    <property type="match status" value="2"/>
</dbReference>
<feature type="region of interest" description="Disordered" evidence="2">
    <location>
        <begin position="111"/>
        <end position="147"/>
    </location>
</feature>
<dbReference type="InterPro" id="IPR055247">
    <property type="entry name" value="InsJ-like_HTH"/>
</dbReference>
<accession>A0A5R9B757</accession>
<dbReference type="PANTHER" id="PTHR33795">
    <property type="entry name" value="INSERTION ELEMENT IS150 PROTEIN INSJ"/>
    <property type="match status" value="1"/>
</dbReference>
<name>A0A5R9B757_STAXY</name>